<name>A0A381YIQ1_9ZZZZ</name>
<protein>
    <recommendedName>
        <fullName evidence="4">C-methyltransferase domain-containing protein</fullName>
    </recommendedName>
</protein>
<proteinExistence type="predicted"/>
<gene>
    <name evidence="3" type="ORF">METZ01_LOCUS129326</name>
</gene>
<dbReference type="Pfam" id="PF08421">
    <property type="entry name" value="Methyltransf_13"/>
    <property type="match status" value="1"/>
</dbReference>
<evidence type="ECO:0000313" key="3">
    <source>
        <dbReference type="EMBL" id="SVA76472.1"/>
    </source>
</evidence>
<dbReference type="Gene3D" id="3.40.50.150">
    <property type="entry name" value="Vaccinia Virus protein VP39"/>
    <property type="match status" value="1"/>
</dbReference>
<feature type="domain" description="Methyltransferase putative zinc binding" evidence="1">
    <location>
        <begin position="5"/>
        <end position="64"/>
    </location>
</feature>
<dbReference type="Gene3D" id="6.10.250.3100">
    <property type="match status" value="1"/>
</dbReference>
<dbReference type="InterPro" id="IPR013691">
    <property type="entry name" value="MeTrfase_14"/>
</dbReference>
<dbReference type="Pfam" id="PF08484">
    <property type="entry name" value="Methyltransf_14"/>
    <property type="match status" value="1"/>
</dbReference>
<dbReference type="InterPro" id="IPR029063">
    <property type="entry name" value="SAM-dependent_MTases_sf"/>
</dbReference>
<dbReference type="AlphaFoldDB" id="A0A381YIQ1"/>
<dbReference type="Gene3D" id="6.20.50.110">
    <property type="entry name" value="Methyltransferase, zinc-binding domain"/>
    <property type="match status" value="1"/>
</dbReference>
<accession>A0A381YIQ1</accession>
<dbReference type="Gene3D" id="3.40.50.720">
    <property type="entry name" value="NAD(P)-binding Rossmann-like Domain"/>
    <property type="match status" value="1"/>
</dbReference>
<evidence type="ECO:0000259" key="1">
    <source>
        <dbReference type="Pfam" id="PF08421"/>
    </source>
</evidence>
<dbReference type="PANTHER" id="PTHR43861:SF5">
    <property type="entry name" value="BLL5978 PROTEIN"/>
    <property type="match status" value="1"/>
</dbReference>
<dbReference type="InterPro" id="IPR013630">
    <property type="entry name" value="Methyltransf_Zn-bd_dom_put"/>
</dbReference>
<dbReference type="SUPFAM" id="SSF53335">
    <property type="entry name" value="S-adenosyl-L-methionine-dependent methyltransferases"/>
    <property type="match status" value="1"/>
</dbReference>
<dbReference type="EMBL" id="UINC01018247">
    <property type="protein sequence ID" value="SVA76472.1"/>
    <property type="molecule type" value="Genomic_DNA"/>
</dbReference>
<organism evidence="3">
    <name type="scientific">marine metagenome</name>
    <dbReference type="NCBI Taxonomy" id="408172"/>
    <lineage>
        <taxon>unclassified sequences</taxon>
        <taxon>metagenomes</taxon>
        <taxon>ecological metagenomes</taxon>
    </lineage>
</organism>
<dbReference type="Pfam" id="PF13489">
    <property type="entry name" value="Methyltransf_23"/>
    <property type="match status" value="1"/>
</dbReference>
<dbReference type="PANTHER" id="PTHR43861">
    <property type="entry name" value="TRANS-ACONITATE 2-METHYLTRANSFERASE-RELATED"/>
    <property type="match status" value="1"/>
</dbReference>
<sequence length="408" mass="46639">MTLNCRICETVIRPFMSFGKMPIANGFLNPEDFAMEYFYELKPVFCENCLTFQIAEQPDPGKMFHENYSFFSRTSKYMVSHFRSYANWIMSEYLSSSDPFVVEIGSNDGAMMENFSKNKIRHLGIEPSANVAEEASKYGVNTLCSFFNLTTAENIVSEHGRADALIAANVMCHIPDLHDVAKGIDYLLKPMGVVVFEEPYLGDMIENTAYDQIYDEHVYMFSVHSVHNIFKKYGFELIDVKPQTTHGGSMRYVLARNGKRSISENVDKQIAYEDEKQLHLNDTYDRFREQCEISRKKLVDVLQQHKKDGKRVVGYAATSKSTTVLNYCGIGPDLIEFISDTTPIKQGKYSPGVHIPVHSYDKLQSKYPDGLLLFAWNHKEEIMAKESSFLESGGKWITYVPHVALIRK</sequence>
<reference evidence="3" key="1">
    <citation type="submission" date="2018-05" db="EMBL/GenBank/DDBJ databases">
        <authorList>
            <person name="Lanie J.A."/>
            <person name="Ng W.-L."/>
            <person name="Kazmierczak K.M."/>
            <person name="Andrzejewski T.M."/>
            <person name="Davidsen T.M."/>
            <person name="Wayne K.J."/>
            <person name="Tettelin H."/>
            <person name="Glass J.I."/>
            <person name="Rusch D."/>
            <person name="Podicherti R."/>
            <person name="Tsui H.-C.T."/>
            <person name="Winkler M.E."/>
        </authorList>
    </citation>
    <scope>NUCLEOTIDE SEQUENCE</scope>
</reference>
<feature type="domain" description="C-methyltransferase" evidence="2">
    <location>
        <begin position="245"/>
        <end position="401"/>
    </location>
</feature>
<evidence type="ECO:0008006" key="4">
    <source>
        <dbReference type="Google" id="ProtNLM"/>
    </source>
</evidence>
<dbReference type="InterPro" id="IPR038576">
    <property type="entry name" value="Methyltransf_Zn-bd_dom_put_sf"/>
</dbReference>
<evidence type="ECO:0000259" key="2">
    <source>
        <dbReference type="Pfam" id="PF08484"/>
    </source>
</evidence>